<dbReference type="Gene3D" id="3.10.590.10">
    <property type="entry name" value="ph1033 like domains"/>
    <property type="match status" value="1"/>
</dbReference>
<dbReference type="CDD" id="cd00009">
    <property type="entry name" value="AAA"/>
    <property type="match status" value="1"/>
</dbReference>
<evidence type="ECO:0000259" key="3">
    <source>
        <dbReference type="Pfam" id="PF07728"/>
    </source>
</evidence>
<proteinExistence type="predicted"/>
<dbReference type="InterPro" id="IPR015947">
    <property type="entry name" value="PUA-like_sf"/>
</dbReference>
<dbReference type="SUPFAM" id="SSF88697">
    <property type="entry name" value="PUA domain-like"/>
    <property type="match status" value="1"/>
</dbReference>
<dbReference type="EMBL" id="JANGEW010000005">
    <property type="protein sequence ID" value="MCQ5342227.1"/>
    <property type="molecule type" value="Genomic_DNA"/>
</dbReference>
<dbReference type="Gene3D" id="3.40.50.300">
    <property type="entry name" value="P-loop containing nucleotide triphosphate hydrolases"/>
    <property type="match status" value="1"/>
</dbReference>
<accession>A0ABT1SR47</accession>
<organism evidence="4 5">
    <name type="scientific">Megasphaera massiliensis</name>
    <dbReference type="NCBI Taxonomy" id="1232428"/>
    <lineage>
        <taxon>Bacteria</taxon>
        <taxon>Bacillati</taxon>
        <taxon>Bacillota</taxon>
        <taxon>Negativicutes</taxon>
        <taxon>Veillonellales</taxon>
        <taxon>Veillonellaceae</taxon>
        <taxon>Megasphaera</taxon>
    </lineage>
</organism>
<feature type="domain" description="ATPase dynein-related AAA" evidence="3">
    <location>
        <begin position="552"/>
        <end position="702"/>
    </location>
</feature>
<evidence type="ECO:0000313" key="4">
    <source>
        <dbReference type="EMBL" id="MCQ5342227.1"/>
    </source>
</evidence>
<feature type="domain" description="EVE" evidence="2">
    <location>
        <begin position="384"/>
        <end position="508"/>
    </location>
</feature>
<dbReference type="Proteomes" id="UP001206692">
    <property type="component" value="Unassembled WGS sequence"/>
</dbReference>
<dbReference type="InterPro" id="IPR027417">
    <property type="entry name" value="P-loop_NTPase"/>
</dbReference>
<dbReference type="PANTHER" id="PTHR37291:SF1">
    <property type="entry name" value="TYPE IV METHYL-DIRECTED RESTRICTION ENZYME ECOKMCRB SUBUNIT"/>
    <property type="match status" value="1"/>
</dbReference>
<sequence length="807" mass="93798">MFNKSRLKEILTQYKKDFLPNHWKEEKYKWEAIKCFQDNWDVDAADFAAMLSKSLAETDNLLTSMNNFPKGMILGFAKHEPEEVRAMYLDLFDEDKEVYDRIHVFKTKSAILRDKYGKEGDQHYQHENAITVYLWLRYPEKYYIYKFGEVKAVSDVLESGYRFKKGSYRDNLRNFYEFYDEICEELKQDTELVELFRSQLTDTCYPDPELKTLTFDVGFYISRDYAKGHHSGEDGSPSEGWQPTPSDYDPGLTEQDWGTLLQDKDVFNESCLQIMKRLKECGGAASCTQLAATYGESKNFYNANSSALARRVAEKTGCPLPPDRDSRDSKWWPVLYVGKYASKEDGGAFIWKLRDPLSKALDQVDLSDVDLFAASADEKAEPSYWWMNANPKIWSFSNLQVGEVEAYTLYNEDGHKRRIFQHFIDAKAGDFVIGYEANPVKQIVALVQVKEGQDGSKIYFEKTEGLSSPIDYQTLKECPELKDMEFFRNPNGSFFKLTKAEYEFIMDMIRDENPLKMDAAMQPYTKDDFLSEVYLSAEDYDRLTEVLFNKKNVILQGAPGVGKTFCANRLAYSLMGEKNDHQIEFIQFHQSYSYEDFMMGYKPNESGGFTLKTGVFYRFCQKAANQRDKKFFFIIDEINRGNLSQIFGELLMLIEKDYRGKTITLAYNGIPFSVPDNLYIIGMMNTADRSLAMIDYALRRRFSFFELEPGFDSKGFNAYKDKLANETFNELISKVSELNEELRRDKSLGKGFCIGHSYFCGRTKDNCTDRWMQAVVDYDILPMLSEYWFDDDSKVQRWDTILHGVFQ</sequence>
<dbReference type="SUPFAM" id="SSF52540">
    <property type="entry name" value="P-loop containing nucleoside triphosphate hydrolases"/>
    <property type="match status" value="1"/>
</dbReference>
<dbReference type="Pfam" id="PF07728">
    <property type="entry name" value="AAA_5"/>
    <property type="match status" value="1"/>
</dbReference>
<gene>
    <name evidence="4" type="ORF">NE675_04145</name>
</gene>
<dbReference type="InterPro" id="IPR052934">
    <property type="entry name" value="Methyl-DNA_Rec/Restrict_Enz"/>
</dbReference>
<dbReference type="Pfam" id="PF01878">
    <property type="entry name" value="EVE"/>
    <property type="match status" value="1"/>
</dbReference>
<evidence type="ECO:0000313" key="5">
    <source>
        <dbReference type="Proteomes" id="UP001206692"/>
    </source>
</evidence>
<dbReference type="InterPro" id="IPR011704">
    <property type="entry name" value="ATPase_dyneun-rel_AAA"/>
</dbReference>
<evidence type="ECO:0000259" key="2">
    <source>
        <dbReference type="Pfam" id="PF01878"/>
    </source>
</evidence>
<reference evidence="4 5" key="1">
    <citation type="submission" date="2022-06" db="EMBL/GenBank/DDBJ databases">
        <title>Isolation of gut microbiota from human fecal samples.</title>
        <authorList>
            <person name="Pamer E.G."/>
            <person name="Barat B."/>
            <person name="Waligurski E."/>
            <person name="Medina S."/>
            <person name="Paddock L."/>
            <person name="Mostad J."/>
        </authorList>
    </citation>
    <scope>NUCLEOTIDE SEQUENCE [LARGE SCALE GENOMIC DNA]</scope>
    <source>
        <strain evidence="4 5">DFI.1.1</strain>
    </source>
</reference>
<dbReference type="InterPro" id="IPR002740">
    <property type="entry name" value="EVE_domain"/>
</dbReference>
<evidence type="ECO:0000256" key="1">
    <source>
        <dbReference type="SAM" id="MobiDB-lite"/>
    </source>
</evidence>
<dbReference type="RefSeq" id="WP_062411240.1">
    <property type="nucleotide sequence ID" value="NZ_JAJCIO010000012.1"/>
</dbReference>
<comment type="caution">
    <text evidence="4">The sequence shown here is derived from an EMBL/GenBank/DDBJ whole genome shotgun (WGS) entry which is preliminary data.</text>
</comment>
<protein>
    <submittedName>
        <fullName evidence="4">EVE domain-containing protein</fullName>
    </submittedName>
</protein>
<keyword evidence="5" id="KW-1185">Reference proteome</keyword>
<name>A0ABT1SR47_9FIRM</name>
<dbReference type="PANTHER" id="PTHR37291">
    <property type="entry name" value="5-METHYLCYTOSINE-SPECIFIC RESTRICTION ENZYME B"/>
    <property type="match status" value="1"/>
</dbReference>
<feature type="region of interest" description="Disordered" evidence="1">
    <location>
        <begin position="230"/>
        <end position="249"/>
    </location>
</feature>